<dbReference type="RefSeq" id="WP_114067020.1">
    <property type="nucleotide sequence ID" value="NZ_CP030850.1"/>
</dbReference>
<protein>
    <recommendedName>
        <fullName evidence="1">SGNH hydrolase-type esterase domain-containing protein</fullName>
    </recommendedName>
</protein>
<evidence type="ECO:0000313" key="2">
    <source>
        <dbReference type="EMBL" id="AXE18236.1"/>
    </source>
</evidence>
<dbReference type="InterPro" id="IPR036514">
    <property type="entry name" value="SGNH_hydro_sf"/>
</dbReference>
<dbReference type="InterPro" id="IPR051532">
    <property type="entry name" value="Ester_Hydrolysis_Enzymes"/>
</dbReference>
<accession>A0A344THW5</accession>
<dbReference type="SUPFAM" id="SSF52266">
    <property type="entry name" value="SGNH hydrolase"/>
    <property type="match status" value="1"/>
</dbReference>
<name>A0A344THW5_9BACT</name>
<dbReference type="OrthoDB" id="9790057at2"/>
<dbReference type="Pfam" id="PF13472">
    <property type="entry name" value="Lipase_GDSL_2"/>
    <property type="match status" value="1"/>
</dbReference>
<dbReference type="InterPro" id="IPR013830">
    <property type="entry name" value="SGNH_hydro"/>
</dbReference>
<dbReference type="Gene3D" id="3.40.50.1110">
    <property type="entry name" value="SGNH hydrolase"/>
    <property type="match status" value="1"/>
</dbReference>
<dbReference type="PANTHER" id="PTHR30383">
    <property type="entry name" value="THIOESTERASE 1/PROTEASE 1/LYSOPHOSPHOLIPASE L1"/>
    <property type="match status" value="1"/>
</dbReference>
<reference evidence="2 3" key="1">
    <citation type="submission" date="2018-07" db="EMBL/GenBank/DDBJ databases">
        <title>Genome sequencing of Runella.</title>
        <authorList>
            <person name="Baek M.-G."/>
            <person name="Yi H."/>
        </authorList>
    </citation>
    <scope>NUCLEOTIDE SEQUENCE [LARGE SCALE GENOMIC DNA]</scope>
    <source>
        <strain evidence="2 3">HYN0085</strain>
    </source>
</reference>
<dbReference type="Proteomes" id="UP000251993">
    <property type="component" value="Chromosome"/>
</dbReference>
<evidence type="ECO:0000313" key="3">
    <source>
        <dbReference type="Proteomes" id="UP000251993"/>
    </source>
</evidence>
<dbReference type="PROSITE" id="PS51257">
    <property type="entry name" value="PROKAR_LIPOPROTEIN"/>
    <property type="match status" value="1"/>
</dbReference>
<dbReference type="AlphaFoldDB" id="A0A344THW5"/>
<gene>
    <name evidence="2" type="ORF">DR864_11020</name>
</gene>
<dbReference type="KEGG" id="run:DR864_11020"/>
<feature type="domain" description="SGNH hydrolase-type esterase" evidence="1">
    <location>
        <begin position="73"/>
        <end position="228"/>
    </location>
</feature>
<keyword evidence="3" id="KW-1185">Reference proteome</keyword>
<proteinExistence type="predicted"/>
<dbReference type="EMBL" id="CP030850">
    <property type="protein sequence ID" value="AXE18236.1"/>
    <property type="molecule type" value="Genomic_DNA"/>
</dbReference>
<dbReference type="PANTHER" id="PTHR30383:SF5">
    <property type="entry name" value="SGNH HYDROLASE-TYPE ESTERASE DOMAIN-CONTAINING PROTEIN"/>
    <property type="match status" value="1"/>
</dbReference>
<dbReference type="GO" id="GO:0004622">
    <property type="term" value="F:phosphatidylcholine lysophospholipase activity"/>
    <property type="evidence" value="ECO:0007669"/>
    <property type="project" value="TreeGrafter"/>
</dbReference>
<organism evidence="2 3">
    <name type="scientific">Runella rosea</name>
    <dbReference type="NCBI Taxonomy" id="2259595"/>
    <lineage>
        <taxon>Bacteria</taxon>
        <taxon>Pseudomonadati</taxon>
        <taxon>Bacteroidota</taxon>
        <taxon>Cytophagia</taxon>
        <taxon>Cytophagales</taxon>
        <taxon>Spirosomataceae</taxon>
        <taxon>Runella</taxon>
    </lineage>
</organism>
<evidence type="ECO:0000259" key="1">
    <source>
        <dbReference type="Pfam" id="PF13472"/>
    </source>
</evidence>
<sequence length="243" mass="27967">MMKNSTPTTILILVIALLGASFSCKRSSVNYQPIAEAFEPDYQLNRFENEIKNFEKEDTEKGKKKGEILFYGSSSWRIWKDMKSDLAPLPVLNRGFGGSTIPELIHYTERVVFPLEPKILVIYGGENDLTGKKYKSAEQMFDSYRQFVSIIQNRLPKTKICFVSMKLSPSRRKHWETVKKGNAMVKSFSTGKYLSYVDINPVLFNPNGTVKGELYTQDSLHLNAQGYREYTKVLLPFLMKKYK</sequence>